<organism evidence="1 2">
    <name type="scientific">Eumeta variegata</name>
    <name type="common">Bagworm moth</name>
    <name type="synonym">Eumeta japonica</name>
    <dbReference type="NCBI Taxonomy" id="151549"/>
    <lineage>
        <taxon>Eukaryota</taxon>
        <taxon>Metazoa</taxon>
        <taxon>Ecdysozoa</taxon>
        <taxon>Arthropoda</taxon>
        <taxon>Hexapoda</taxon>
        <taxon>Insecta</taxon>
        <taxon>Pterygota</taxon>
        <taxon>Neoptera</taxon>
        <taxon>Endopterygota</taxon>
        <taxon>Lepidoptera</taxon>
        <taxon>Glossata</taxon>
        <taxon>Ditrysia</taxon>
        <taxon>Tineoidea</taxon>
        <taxon>Psychidae</taxon>
        <taxon>Oiketicinae</taxon>
        <taxon>Eumeta</taxon>
    </lineage>
</organism>
<protein>
    <submittedName>
        <fullName evidence="1">Uncharacterized protein</fullName>
    </submittedName>
</protein>
<evidence type="ECO:0000313" key="1">
    <source>
        <dbReference type="EMBL" id="GBO99766.1"/>
    </source>
</evidence>
<comment type="caution">
    <text evidence="1">The sequence shown here is derived from an EMBL/GenBank/DDBJ whole genome shotgun (WGS) entry which is preliminary data.</text>
</comment>
<name>A0A4C1SEH8_EUMVA</name>
<evidence type="ECO:0000313" key="2">
    <source>
        <dbReference type="Proteomes" id="UP000299102"/>
    </source>
</evidence>
<accession>A0A4C1SEH8</accession>
<reference evidence="1 2" key="1">
    <citation type="journal article" date="2019" name="Commun. Biol.">
        <title>The bagworm genome reveals a unique fibroin gene that provides high tensile strength.</title>
        <authorList>
            <person name="Kono N."/>
            <person name="Nakamura H."/>
            <person name="Ohtoshi R."/>
            <person name="Tomita M."/>
            <person name="Numata K."/>
            <person name="Arakawa K."/>
        </authorList>
    </citation>
    <scope>NUCLEOTIDE SEQUENCE [LARGE SCALE GENOMIC DNA]</scope>
</reference>
<keyword evidence="2" id="KW-1185">Reference proteome</keyword>
<dbReference type="EMBL" id="BGZK01000004">
    <property type="protein sequence ID" value="GBO99766.1"/>
    <property type="molecule type" value="Genomic_DNA"/>
</dbReference>
<dbReference type="AlphaFoldDB" id="A0A4C1SEH8"/>
<proteinExistence type="predicted"/>
<sequence length="104" mass="12160">MRIRYKPGTTVWRTDFLLSVRRILPEYHKTQCSSWLRAVWGFSHTDTEAHPATMLSFQMCTLAKNRYIKISRSSPRIDACGTLRVTTDREERDTEPLPLRTSTN</sequence>
<dbReference type="OrthoDB" id="7236718at2759"/>
<dbReference type="Proteomes" id="UP000299102">
    <property type="component" value="Unassembled WGS sequence"/>
</dbReference>
<gene>
    <name evidence="1" type="ORF">EVAR_74190_1</name>
</gene>